<dbReference type="Gene3D" id="1.10.3720.10">
    <property type="entry name" value="MetI-like"/>
    <property type="match status" value="2"/>
</dbReference>
<feature type="transmembrane region" description="Helical" evidence="5">
    <location>
        <begin position="107"/>
        <end position="124"/>
    </location>
</feature>
<feature type="transmembrane region" description="Helical" evidence="5">
    <location>
        <begin position="59"/>
        <end position="81"/>
    </location>
</feature>
<keyword evidence="3 5" id="KW-1133">Transmembrane helix</keyword>
<feature type="transmembrane region" description="Helical" evidence="5">
    <location>
        <begin position="6"/>
        <end position="22"/>
    </location>
</feature>
<evidence type="ECO:0000313" key="8">
    <source>
        <dbReference type="Proteomes" id="UP000245283"/>
    </source>
</evidence>
<feature type="transmembrane region" description="Helical" evidence="5">
    <location>
        <begin position="433"/>
        <end position="460"/>
    </location>
</feature>
<feature type="transmembrane region" description="Helical" evidence="5">
    <location>
        <begin position="206"/>
        <end position="228"/>
    </location>
</feature>
<proteinExistence type="predicted"/>
<feature type="transmembrane region" description="Helical" evidence="5">
    <location>
        <begin position="248"/>
        <end position="273"/>
    </location>
</feature>
<evidence type="ECO:0000256" key="5">
    <source>
        <dbReference type="SAM" id="Phobius"/>
    </source>
</evidence>
<feature type="transmembrane region" description="Helical" evidence="5">
    <location>
        <begin position="157"/>
        <end position="176"/>
    </location>
</feature>
<protein>
    <recommendedName>
        <fullName evidence="6">ABC transmembrane type-1 domain-containing protein</fullName>
    </recommendedName>
</protein>
<keyword evidence="8" id="KW-1185">Reference proteome</keyword>
<keyword evidence="2 5" id="KW-0812">Transmembrane</keyword>
<evidence type="ECO:0000256" key="2">
    <source>
        <dbReference type="ARBA" id="ARBA00022692"/>
    </source>
</evidence>
<dbReference type="GO" id="GO:0016020">
    <property type="term" value="C:membrane"/>
    <property type="evidence" value="ECO:0007669"/>
    <property type="project" value="UniProtKB-SubCell"/>
</dbReference>
<accession>A0A2V1K7Z0</accession>
<dbReference type="InterPro" id="IPR000515">
    <property type="entry name" value="MetI-like"/>
</dbReference>
<evidence type="ECO:0000256" key="3">
    <source>
        <dbReference type="ARBA" id="ARBA00022989"/>
    </source>
</evidence>
<feature type="transmembrane region" description="Helical" evidence="5">
    <location>
        <begin position="285"/>
        <end position="309"/>
    </location>
</feature>
<feature type="domain" description="ABC transmembrane type-1" evidence="6">
    <location>
        <begin position="215"/>
        <end position="456"/>
    </location>
</feature>
<sequence length="472" mass="48950">MAAASIALVLAAAIVLFGYGMCPRRGRHALFAFSAVPFLFPPVIVAHAVHQWLGEPHLLLSSSLTVLPAAVFGQAMALRFIDADTLMLTRSLGLPLRVSWRHSIGPMWRRGAALAWMWGAFQLFSDPGIYSVYGGNQAHLASHIFRSVAGGSPGPSVVRAAVLMLVPAAIVALIVTRPSFWRGTSLTHLVPRARVSELLSQMKLPFLLRGLAGVLVLPSVLSIAGILITIGWGGASAFLAGTKPSTSILPVVMLIAVAVPVSAVAALLFSSAIVHARGKVRSYGYILVAFMVLASPTATGALLATGLRAPVTVGDYVAIPVVVGGGSAAGGWIGMFLAAVAVCLPMSTLLVLGLASLRTSDSAAAARDLGASPMRVLMTVEFPYLMPIAIASICLETGALFTNLSPLVFVAPSGLDLATPQLLTFVASGQSSAAFALSILTGILTAASILGIGILIAVVLDSTTKLRNRRRV</sequence>
<dbReference type="Proteomes" id="UP000245283">
    <property type="component" value="Unassembled WGS sequence"/>
</dbReference>
<feature type="transmembrane region" description="Helical" evidence="5">
    <location>
        <begin position="376"/>
        <end position="401"/>
    </location>
</feature>
<reference evidence="8" key="1">
    <citation type="submission" date="2018-05" db="EMBL/GenBank/DDBJ databases">
        <authorList>
            <person name="Li Y."/>
        </authorList>
    </citation>
    <scope>NUCLEOTIDE SEQUENCE [LARGE SCALE GENOMIC DNA]</scope>
    <source>
        <strain evidence="8">sk1b4</strain>
    </source>
</reference>
<dbReference type="AlphaFoldDB" id="A0A2V1K7Z0"/>
<comment type="caution">
    <text evidence="7">The sequence shown here is derived from an EMBL/GenBank/DDBJ whole genome shotgun (WGS) entry which is preliminary data.</text>
</comment>
<comment type="subcellular location">
    <subcellularLocation>
        <location evidence="1">Membrane</location>
        <topology evidence="1">Multi-pass membrane protein</topology>
    </subcellularLocation>
</comment>
<dbReference type="InterPro" id="IPR035906">
    <property type="entry name" value="MetI-like_sf"/>
</dbReference>
<name>A0A2V1K7Z0_9ACTO</name>
<gene>
    <name evidence="7" type="ORF">DD236_05535</name>
</gene>
<keyword evidence="4 5" id="KW-0472">Membrane</keyword>
<dbReference type="GO" id="GO:0055085">
    <property type="term" value="P:transmembrane transport"/>
    <property type="evidence" value="ECO:0007669"/>
    <property type="project" value="InterPro"/>
</dbReference>
<dbReference type="PROSITE" id="PS50928">
    <property type="entry name" value="ABC_TM1"/>
    <property type="match status" value="1"/>
</dbReference>
<evidence type="ECO:0000256" key="1">
    <source>
        <dbReference type="ARBA" id="ARBA00004141"/>
    </source>
</evidence>
<feature type="transmembrane region" description="Helical" evidence="5">
    <location>
        <begin position="329"/>
        <end position="355"/>
    </location>
</feature>
<dbReference type="EMBL" id="QETB01000003">
    <property type="protein sequence ID" value="PWF26326.1"/>
    <property type="molecule type" value="Genomic_DNA"/>
</dbReference>
<dbReference type="SUPFAM" id="SSF161098">
    <property type="entry name" value="MetI-like"/>
    <property type="match status" value="2"/>
</dbReference>
<evidence type="ECO:0000256" key="4">
    <source>
        <dbReference type="ARBA" id="ARBA00023136"/>
    </source>
</evidence>
<organism evidence="7 8">
    <name type="scientific">Ancrocorticia populi</name>
    <dbReference type="NCBI Taxonomy" id="2175228"/>
    <lineage>
        <taxon>Bacteria</taxon>
        <taxon>Bacillati</taxon>
        <taxon>Actinomycetota</taxon>
        <taxon>Actinomycetes</taxon>
        <taxon>Actinomycetales</taxon>
        <taxon>Actinomycetaceae</taxon>
        <taxon>Ancrocorticia</taxon>
    </lineage>
</organism>
<feature type="transmembrane region" description="Helical" evidence="5">
    <location>
        <begin position="29"/>
        <end position="53"/>
    </location>
</feature>
<evidence type="ECO:0000313" key="7">
    <source>
        <dbReference type="EMBL" id="PWF26326.1"/>
    </source>
</evidence>
<evidence type="ECO:0000259" key="6">
    <source>
        <dbReference type="PROSITE" id="PS50928"/>
    </source>
</evidence>